<dbReference type="InterPro" id="IPR029056">
    <property type="entry name" value="Ribokinase-like"/>
</dbReference>
<dbReference type="Pfam" id="PF00294">
    <property type="entry name" value="PfkB"/>
    <property type="match status" value="1"/>
</dbReference>
<dbReference type="SUPFAM" id="SSF53613">
    <property type="entry name" value="Ribokinase-like"/>
    <property type="match status" value="1"/>
</dbReference>
<dbReference type="EMBL" id="UIHC01000042">
    <property type="protein sequence ID" value="SUZ33256.1"/>
    <property type="molecule type" value="Genomic_DNA"/>
</dbReference>
<comment type="similarity">
    <text evidence="1">Belongs to the carbohydrate kinase PfkB family.</text>
</comment>
<dbReference type="InterPro" id="IPR011611">
    <property type="entry name" value="PfkB_dom"/>
</dbReference>
<dbReference type="InterPro" id="IPR002173">
    <property type="entry name" value="Carboh/pur_kinase_PfkB_CS"/>
</dbReference>
<keyword evidence="2 5" id="KW-0808">Transferase</keyword>
<dbReference type="PANTHER" id="PTHR43085:SF15">
    <property type="entry name" value="2-DEHYDRO-3-DEOXYGLUCONOKINASE"/>
    <property type="match status" value="1"/>
</dbReference>
<dbReference type="GO" id="GO:0042840">
    <property type="term" value="P:D-glucuronate catabolic process"/>
    <property type="evidence" value="ECO:0007669"/>
    <property type="project" value="TreeGrafter"/>
</dbReference>
<evidence type="ECO:0000259" key="4">
    <source>
        <dbReference type="Pfam" id="PF00294"/>
    </source>
</evidence>
<organism evidence="5 6">
    <name type="scientific">Roseinatronobacter ekhonensis</name>
    <dbReference type="NCBI Taxonomy" id="254356"/>
    <lineage>
        <taxon>Bacteria</taxon>
        <taxon>Pseudomonadati</taxon>
        <taxon>Pseudomonadota</taxon>
        <taxon>Alphaproteobacteria</taxon>
        <taxon>Rhodobacterales</taxon>
        <taxon>Paracoccaceae</taxon>
        <taxon>Roseinatronobacter</taxon>
    </lineage>
</organism>
<dbReference type="PANTHER" id="PTHR43085">
    <property type="entry name" value="HEXOKINASE FAMILY MEMBER"/>
    <property type="match status" value="1"/>
</dbReference>
<dbReference type="RefSeq" id="WP_121096330.1">
    <property type="nucleotide sequence ID" value="NZ_UIHC01000042.1"/>
</dbReference>
<evidence type="ECO:0000256" key="1">
    <source>
        <dbReference type="ARBA" id="ARBA00010688"/>
    </source>
</evidence>
<feature type="domain" description="Carbohydrate kinase PfkB" evidence="4">
    <location>
        <begin position="3"/>
        <end position="288"/>
    </location>
</feature>
<sequence>MRLICLGECMVELAPAENGLFRQGFAGDTFNTAWALRKVCPQDWQIGFATALGDDPLSIEMAAFMAGNGICTRDVQVLSGQTCGLYLIKLVDGERSFAYWRAHSAARQMVDDEDALARALAGAQAIFLSGISLAILAQDRREALVAALEGYAGQVFFDPNFRARLWDNSGQARDWVLRIARRADILLPSLDDCTALFDVSDAESALQTLSATGVPEIVLTNGAEPVTLWHDGQISRTVAPETPPPLDTTGAGDAFNAGYLAARLQGTAPDEAAHRGQLLSARAIATRGGLLDR</sequence>
<evidence type="ECO:0000256" key="2">
    <source>
        <dbReference type="ARBA" id="ARBA00022679"/>
    </source>
</evidence>
<dbReference type="GO" id="GO:0019698">
    <property type="term" value="P:D-galacturonate catabolic process"/>
    <property type="evidence" value="ECO:0007669"/>
    <property type="project" value="TreeGrafter"/>
</dbReference>
<dbReference type="CDD" id="cd01166">
    <property type="entry name" value="KdgK"/>
    <property type="match status" value="1"/>
</dbReference>
<evidence type="ECO:0000313" key="5">
    <source>
        <dbReference type="EMBL" id="SUZ33256.1"/>
    </source>
</evidence>
<dbReference type="GO" id="GO:0008673">
    <property type="term" value="F:2-dehydro-3-deoxygluconokinase activity"/>
    <property type="evidence" value="ECO:0007669"/>
    <property type="project" value="UniProtKB-EC"/>
</dbReference>
<name>A0A3B0MZN9_9RHOB</name>
<dbReference type="GO" id="GO:0006974">
    <property type="term" value="P:DNA damage response"/>
    <property type="evidence" value="ECO:0007669"/>
    <property type="project" value="TreeGrafter"/>
</dbReference>
<reference evidence="6" key="1">
    <citation type="submission" date="2018-08" db="EMBL/GenBank/DDBJ databases">
        <authorList>
            <person name="Rodrigo-Torres L."/>
            <person name="Arahal R. D."/>
            <person name="Lucena T."/>
        </authorList>
    </citation>
    <scope>NUCLEOTIDE SEQUENCE [LARGE SCALE GENOMIC DNA]</scope>
    <source>
        <strain evidence="6">CECT 7235</strain>
    </source>
</reference>
<dbReference type="EC" id="2.7.1.45" evidence="5"/>
<keyword evidence="6" id="KW-1185">Reference proteome</keyword>
<dbReference type="PROSITE" id="PS00584">
    <property type="entry name" value="PFKB_KINASES_2"/>
    <property type="match status" value="1"/>
</dbReference>
<keyword evidence="3 5" id="KW-0418">Kinase</keyword>
<dbReference type="GO" id="GO:0005829">
    <property type="term" value="C:cytosol"/>
    <property type="evidence" value="ECO:0007669"/>
    <property type="project" value="TreeGrafter"/>
</dbReference>
<proteinExistence type="inferred from homology"/>
<dbReference type="Gene3D" id="3.40.1190.20">
    <property type="match status" value="1"/>
</dbReference>
<protein>
    <submittedName>
        <fullName evidence="5">2-dehydro-3-deoxygluconokinase</fullName>
        <ecNumber evidence="5">2.7.1.45</ecNumber>
    </submittedName>
</protein>
<gene>
    <name evidence="5" type="primary">kdgK_2</name>
    <name evidence="5" type="ORF">ROE7235_03025</name>
</gene>
<accession>A0A3B0MZN9</accession>
<evidence type="ECO:0000313" key="6">
    <source>
        <dbReference type="Proteomes" id="UP000272908"/>
    </source>
</evidence>
<evidence type="ECO:0000256" key="3">
    <source>
        <dbReference type="ARBA" id="ARBA00022777"/>
    </source>
</evidence>
<dbReference type="InterPro" id="IPR050306">
    <property type="entry name" value="PfkB_Carbo_kinase"/>
</dbReference>
<dbReference type="AlphaFoldDB" id="A0A3B0MZN9"/>
<dbReference type="OrthoDB" id="9776822at2"/>
<dbReference type="Proteomes" id="UP000272908">
    <property type="component" value="Unassembled WGS sequence"/>
</dbReference>